<proteinExistence type="predicted"/>
<organism evidence="2 3">
    <name type="scientific">Frankia alni (strain DSM 45986 / CECT 9034 / ACN14a)</name>
    <dbReference type="NCBI Taxonomy" id="326424"/>
    <lineage>
        <taxon>Bacteria</taxon>
        <taxon>Bacillati</taxon>
        <taxon>Actinomycetota</taxon>
        <taxon>Actinomycetes</taxon>
        <taxon>Frankiales</taxon>
        <taxon>Frankiaceae</taxon>
        <taxon>Frankia</taxon>
    </lineage>
</organism>
<feature type="compositionally biased region" description="Gly residues" evidence="1">
    <location>
        <begin position="9"/>
        <end position="22"/>
    </location>
</feature>
<dbReference type="Proteomes" id="UP000000657">
    <property type="component" value="Chromosome"/>
</dbReference>
<dbReference type="EMBL" id="CT573213">
    <property type="protein sequence ID" value="CAJ58946.1"/>
    <property type="molecule type" value="Genomic_DNA"/>
</dbReference>
<protein>
    <submittedName>
        <fullName evidence="2">Uncharacterized protein</fullName>
    </submittedName>
</protein>
<sequence length="22" mass="2161">MGLAMLFHSGGGPYGAPREVGG</sequence>
<feature type="region of interest" description="Disordered" evidence="1">
    <location>
        <begin position="1"/>
        <end position="22"/>
    </location>
</feature>
<keyword evidence="3" id="KW-1185">Reference proteome</keyword>
<dbReference type="KEGG" id="fal:FRAAL0269"/>
<dbReference type="STRING" id="326424.FRAAL0269"/>
<name>Q0RTZ9_FRAAA</name>
<evidence type="ECO:0000313" key="2">
    <source>
        <dbReference type="EMBL" id="CAJ58946.1"/>
    </source>
</evidence>
<reference evidence="2 3" key="1">
    <citation type="journal article" date="2007" name="Genome Res.">
        <title>Genome characteristics of facultatively symbiotic Frankia sp. strains reflect host range and host plant biogeography.</title>
        <authorList>
            <person name="Normand P."/>
            <person name="Lapierre P."/>
            <person name="Tisa L.S."/>
            <person name="Gogarten J.P."/>
            <person name="Alloisio N."/>
            <person name="Bagnarol E."/>
            <person name="Bassi C.A."/>
            <person name="Berry A.M."/>
            <person name="Bickhart D.M."/>
            <person name="Choisne N."/>
            <person name="Couloux A."/>
            <person name="Cournoyer B."/>
            <person name="Cruveiller S."/>
            <person name="Daubin V."/>
            <person name="Demange N."/>
            <person name="Francino M.P."/>
            <person name="Goltsman E."/>
            <person name="Huang Y."/>
            <person name="Kopp O.R."/>
            <person name="Labarre L."/>
            <person name="Lapidus A."/>
            <person name="Lavire C."/>
            <person name="Marechal J."/>
            <person name="Martinez M."/>
            <person name="Mastronunzio J.E."/>
            <person name="Mullin B.C."/>
            <person name="Niemann J."/>
            <person name="Pujic P."/>
            <person name="Rawnsley T."/>
            <person name="Rouy Z."/>
            <person name="Schenowitz C."/>
            <person name="Sellstedt A."/>
            <person name="Tavares F."/>
            <person name="Tomkins J.P."/>
            <person name="Vallenet D."/>
            <person name="Valverde C."/>
            <person name="Wall L.G."/>
            <person name="Wang Y."/>
            <person name="Medigue C."/>
            <person name="Benson D.R."/>
        </authorList>
    </citation>
    <scope>NUCLEOTIDE SEQUENCE [LARGE SCALE GENOMIC DNA]</scope>
    <source>
        <strain evidence="3">DSM 45986 / CECT 9034 / ACN14a</strain>
    </source>
</reference>
<evidence type="ECO:0000313" key="3">
    <source>
        <dbReference type="Proteomes" id="UP000000657"/>
    </source>
</evidence>
<accession>Q0RTZ9</accession>
<dbReference type="HOGENOM" id="CLU_3424727_0_0_11"/>
<gene>
    <name evidence="2" type="ordered locus">FRAAL0269</name>
</gene>
<dbReference type="AlphaFoldDB" id="Q0RTZ9"/>
<evidence type="ECO:0000256" key="1">
    <source>
        <dbReference type="SAM" id="MobiDB-lite"/>
    </source>
</evidence>